<reference evidence="1" key="1">
    <citation type="submission" date="2016-12" db="EMBL/GenBank/DDBJ databases">
        <title>Complete plasmid sequence carrying type IV-like and type VII secretion systems from an atypical mycobacteria strain.</title>
        <authorList>
            <person name="Morgado S."/>
            <person name="Marin M."/>
            <person name="Fonseca E."/>
            <person name="Freitas F."/>
            <person name="Vicente A.C."/>
        </authorList>
    </citation>
    <scope>NUCLEOTIDE SEQUENCE</scope>
    <source>
        <strain evidence="1">CBMA 213</strain>
        <plasmid evidence="1">pCBMA213_2</plasmid>
    </source>
</reference>
<protein>
    <submittedName>
        <fullName evidence="1">Uncharacterized protein</fullName>
    </submittedName>
</protein>
<evidence type="ECO:0000313" key="1">
    <source>
        <dbReference type="EMBL" id="AQS22524.1"/>
    </source>
</evidence>
<name>A0A1S6GKY3_9MYCO</name>
<dbReference type="AlphaFoldDB" id="A0A1S6GKY3"/>
<sequence>MALGDYLSSPLFATPHAEKAVSECISERFEAVHLFYPLPNDY</sequence>
<organism evidence="1">
    <name type="scientific">Mycolicibacterium sp. CBMA 213</name>
    <dbReference type="NCBI Taxonomy" id="1968788"/>
    <lineage>
        <taxon>Bacteria</taxon>
        <taxon>Bacillati</taxon>
        <taxon>Actinomycetota</taxon>
        <taxon>Actinomycetes</taxon>
        <taxon>Mycobacteriales</taxon>
        <taxon>Mycobacteriaceae</taxon>
        <taxon>Mycolicibacterium</taxon>
    </lineage>
</organism>
<gene>
    <name evidence="1" type="ORF">pCBMA213_2_00160</name>
</gene>
<accession>A0A1S6GKY3</accession>
<geneLocation type="plasmid" evidence="1">
    <name>pCBMA213_2</name>
</geneLocation>
<keyword evidence="1" id="KW-0614">Plasmid</keyword>
<dbReference type="EMBL" id="KY349138">
    <property type="protein sequence ID" value="AQS22524.1"/>
    <property type="molecule type" value="Genomic_DNA"/>
</dbReference>
<proteinExistence type="predicted"/>